<dbReference type="InterPro" id="IPR050532">
    <property type="entry name" value="Globin-like_OT"/>
</dbReference>
<sequence length="187" mass="21479">MGNKLPNCAIPYSSRDKHLHMVLSTEQVKLVQGSWELLKDDLGRLGLIVFLRLFETEPQMKTVFPKIVQMNHDNKLETNIDKDMLQRHAVTVMEGLGAAVESLDDSRILNSVLISIGQTHVQRQVKPHMVKKLWPSLNYGLKEVLEEYYTKSVAEAWKTVYDYICVYMKMGMENPDIDLDITSEIGR</sequence>
<comment type="similarity">
    <text evidence="6">Belongs to the globin family.</text>
</comment>
<proteinExistence type="inferred from homology"/>
<organism evidence="8 9">
    <name type="scientific">Mya arenaria</name>
    <name type="common">Soft-shell clam</name>
    <dbReference type="NCBI Taxonomy" id="6604"/>
    <lineage>
        <taxon>Eukaryota</taxon>
        <taxon>Metazoa</taxon>
        <taxon>Spiralia</taxon>
        <taxon>Lophotrochozoa</taxon>
        <taxon>Mollusca</taxon>
        <taxon>Bivalvia</taxon>
        <taxon>Autobranchia</taxon>
        <taxon>Heteroconchia</taxon>
        <taxon>Euheterodonta</taxon>
        <taxon>Imparidentia</taxon>
        <taxon>Neoheterodontei</taxon>
        <taxon>Myida</taxon>
        <taxon>Myoidea</taxon>
        <taxon>Myidae</taxon>
        <taxon>Mya</taxon>
    </lineage>
</organism>
<keyword evidence="1 6" id="KW-0813">Transport</keyword>
<dbReference type="InterPro" id="IPR009050">
    <property type="entry name" value="Globin-like_sf"/>
</dbReference>
<keyword evidence="5" id="KW-0408">Iron</keyword>
<dbReference type="Proteomes" id="UP001164746">
    <property type="component" value="Chromosome 11"/>
</dbReference>
<dbReference type="InterPro" id="IPR000971">
    <property type="entry name" value="Globin"/>
</dbReference>
<evidence type="ECO:0000259" key="7">
    <source>
        <dbReference type="PROSITE" id="PS01033"/>
    </source>
</evidence>
<dbReference type="PANTHER" id="PTHR46458">
    <property type="entry name" value="BLR2807 PROTEIN"/>
    <property type="match status" value="1"/>
</dbReference>
<dbReference type="PANTHER" id="PTHR46458:SF1">
    <property type="entry name" value="GEO09476P1"/>
    <property type="match status" value="1"/>
</dbReference>
<gene>
    <name evidence="8" type="ORF">MAR_001578</name>
</gene>
<evidence type="ECO:0000256" key="4">
    <source>
        <dbReference type="ARBA" id="ARBA00022723"/>
    </source>
</evidence>
<dbReference type="EMBL" id="CP111022">
    <property type="protein sequence ID" value="WAR19740.1"/>
    <property type="molecule type" value="Genomic_DNA"/>
</dbReference>
<dbReference type="Gene3D" id="1.10.490.10">
    <property type="entry name" value="Globins"/>
    <property type="match status" value="1"/>
</dbReference>
<reference evidence="8" key="1">
    <citation type="submission" date="2022-11" db="EMBL/GenBank/DDBJ databases">
        <title>Centuries of genome instability and evolution in soft-shell clam transmissible cancer (bioRxiv).</title>
        <authorList>
            <person name="Hart S.F.M."/>
            <person name="Yonemitsu M.A."/>
            <person name="Giersch R.M."/>
            <person name="Beal B.F."/>
            <person name="Arriagada G."/>
            <person name="Davis B.W."/>
            <person name="Ostrander E.A."/>
            <person name="Goff S.P."/>
            <person name="Metzger M.J."/>
        </authorList>
    </citation>
    <scope>NUCLEOTIDE SEQUENCE</scope>
    <source>
        <strain evidence="8">MELC-2E11</strain>
        <tissue evidence="8">Siphon/mantle</tissue>
    </source>
</reference>
<accession>A0ABY7FCB6</accession>
<feature type="domain" description="Globin" evidence="7">
    <location>
        <begin position="22"/>
        <end position="173"/>
    </location>
</feature>
<dbReference type="CDD" id="cd01040">
    <property type="entry name" value="Mb-like"/>
    <property type="match status" value="1"/>
</dbReference>
<evidence type="ECO:0000313" key="9">
    <source>
        <dbReference type="Proteomes" id="UP001164746"/>
    </source>
</evidence>
<keyword evidence="4" id="KW-0479">Metal-binding</keyword>
<dbReference type="InterPro" id="IPR012292">
    <property type="entry name" value="Globin/Proto"/>
</dbReference>
<keyword evidence="2 6" id="KW-0349">Heme</keyword>
<dbReference type="PROSITE" id="PS01033">
    <property type="entry name" value="GLOBIN"/>
    <property type="match status" value="1"/>
</dbReference>
<dbReference type="PRINTS" id="PR00188">
    <property type="entry name" value="PLANTGLOBIN"/>
</dbReference>
<evidence type="ECO:0000256" key="5">
    <source>
        <dbReference type="ARBA" id="ARBA00023004"/>
    </source>
</evidence>
<keyword evidence="9" id="KW-1185">Reference proteome</keyword>
<dbReference type="InterPro" id="IPR044399">
    <property type="entry name" value="Mb-like_M"/>
</dbReference>
<name>A0ABY7FCB6_MYAAR</name>
<evidence type="ECO:0000256" key="1">
    <source>
        <dbReference type="ARBA" id="ARBA00022448"/>
    </source>
</evidence>
<protein>
    <submittedName>
        <fullName evidence="8">NGB-like protein</fullName>
    </submittedName>
</protein>
<dbReference type="Pfam" id="PF00042">
    <property type="entry name" value="Globin"/>
    <property type="match status" value="1"/>
</dbReference>
<evidence type="ECO:0000313" key="8">
    <source>
        <dbReference type="EMBL" id="WAR19740.1"/>
    </source>
</evidence>
<evidence type="ECO:0000256" key="6">
    <source>
        <dbReference type="RuleBase" id="RU000356"/>
    </source>
</evidence>
<evidence type="ECO:0000256" key="2">
    <source>
        <dbReference type="ARBA" id="ARBA00022617"/>
    </source>
</evidence>
<keyword evidence="3 6" id="KW-0561">Oxygen transport</keyword>
<dbReference type="SUPFAM" id="SSF46458">
    <property type="entry name" value="Globin-like"/>
    <property type="match status" value="1"/>
</dbReference>
<evidence type="ECO:0000256" key="3">
    <source>
        <dbReference type="ARBA" id="ARBA00022621"/>
    </source>
</evidence>